<feature type="domain" description="Resolvase/invertase-type recombinase catalytic" evidence="1">
    <location>
        <begin position="7"/>
        <end position="53"/>
    </location>
</feature>
<dbReference type="Proteomes" id="UP001429580">
    <property type="component" value="Unassembled WGS sequence"/>
</dbReference>
<dbReference type="EMBL" id="JAASQI010000009">
    <property type="protein sequence ID" value="NIJ59657.1"/>
    <property type="molecule type" value="Genomic_DNA"/>
</dbReference>
<keyword evidence="3" id="KW-1185">Reference proteome</keyword>
<evidence type="ECO:0000313" key="3">
    <source>
        <dbReference type="Proteomes" id="UP001429580"/>
    </source>
</evidence>
<organism evidence="2 3">
    <name type="scientific">Pseudochelatococcus lubricantis</name>
    <dbReference type="NCBI Taxonomy" id="1538102"/>
    <lineage>
        <taxon>Bacteria</taxon>
        <taxon>Pseudomonadati</taxon>
        <taxon>Pseudomonadota</taxon>
        <taxon>Alphaproteobacteria</taxon>
        <taxon>Hyphomicrobiales</taxon>
        <taxon>Chelatococcaceae</taxon>
        <taxon>Pseudochelatococcus</taxon>
    </lineage>
</organism>
<accession>A0ABX0V370</accession>
<dbReference type="InterPro" id="IPR036162">
    <property type="entry name" value="Resolvase-like_N_sf"/>
</dbReference>
<dbReference type="Gene3D" id="3.40.50.1390">
    <property type="entry name" value="Resolvase, N-terminal catalytic domain"/>
    <property type="match status" value="1"/>
</dbReference>
<sequence>MTTRAVRLLNMLPAPFDIVVVHSFSRFFRDHFELEFYVRKLAKNGVRLVSIMQEMQLAA</sequence>
<reference evidence="2 3" key="1">
    <citation type="submission" date="2020-03" db="EMBL/GenBank/DDBJ databases">
        <title>Genomic Encyclopedia of Type Strains, Phase IV (KMG-IV): sequencing the most valuable type-strain genomes for metagenomic binning, comparative biology and taxonomic classification.</title>
        <authorList>
            <person name="Goeker M."/>
        </authorList>
    </citation>
    <scope>NUCLEOTIDE SEQUENCE [LARGE SCALE GENOMIC DNA]</scope>
    <source>
        <strain evidence="2 3">DSM 103870</strain>
    </source>
</reference>
<comment type="caution">
    <text evidence="2">The sequence shown here is derived from an EMBL/GenBank/DDBJ whole genome shotgun (WGS) entry which is preliminary data.</text>
</comment>
<evidence type="ECO:0000313" key="2">
    <source>
        <dbReference type="EMBL" id="NIJ59657.1"/>
    </source>
</evidence>
<dbReference type="SUPFAM" id="SSF53041">
    <property type="entry name" value="Resolvase-like"/>
    <property type="match status" value="1"/>
</dbReference>
<name>A0ABX0V370_9HYPH</name>
<protein>
    <submittedName>
        <fullName evidence="2">DNA invertase Pin-like site-specific DNA recombinase</fullName>
    </submittedName>
</protein>
<proteinExistence type="predicted"/>
<dbReference type="Pfam" id="PF00239">
    <property type="entry name" value="Resolvase"/>
    <property type="match status" value="1"/>
</dbReference>
<dbReference type="InterPro" id="IPR006119">
    <property type="entry name" value="Resolv_N"/>
</dbReference>
<gene>
    <name evidence="2" type="ORF">FHS82_003515</name>
</gene>
<evidence type="ECO:0000259" key="1">
    <source>
        <dbReference type="Pfam" id="PF00239"/>
    </source>
</evidence>